<feature type="signal peptide" evidence="1">
    <location>
        <begin position="1"/>
        <end position="21"/>
    </location>
</feature>
<comment type="caution">
    <text evidence="2">The sequence shown here is derived from an EMBL/GenBank/DDBJ whole genome shotgun (WGS) entry which is preliminary data.</text>
</comment>
<keyword evidence="1" id="KW-0732">Signal</keyword>
<protein>
    <submittedName>
        <fullName evidence="2">Uncharacterized protein</fullName>
    </submittedName>
</protein>
<evidence type="ECO:0000313" key="3">
    <source>
        <dbReference type="Proteomes" id="UP001497497"/>
    </source>
</evidence>
<keyword evidence="3" id="KW-1185">Reference proteome</keyword>
<dbReference type="AlphaFoldDB" id="A0AAV2HXP2"/>
<dbReference type="Proteomes" id="UP001497497">
    <property type="component" value="Unassembled WGS sequence"/>
</dbReference>
<accession>A0AAV2HXP2</accession>
<feature type="chain" id="PRO_5043864339" evidence="1">
    <location>
        <begin position="22"/>
        <end position="245"/>
    </location>
</feature>
<reference evidence="2 3" key="1">
    <citation type="submission" date="2024-04" db="EMBL/GenBank/DDBJ databases">
        <authorList>
            <consortium name="Genoscope - CEA"/>
            <person name="William W."/>
        </authorList>
    </citation>
    <scope>NUCLEOTIDE SEQUENCE [LARGE SCALE GENOMIC DNA]</scope>
</reference>
<name>A0AAV2HXP2_LYMST</name>
<sequence>MKLTTLATVFVLLVLTTCVCCQDEPGPEIENEVEKEVGKEVDNKIDNALETVCQKDFIMKPSTLATTLALLVLATFVCCQDDVVKEIENEVAKEVESTVDDAAATVCQAFPIDDPIQDEHQPAKRGFFSKLWKGVKTVVIGAAVSAAIGKRDRKPWKTENDTLPEWRRPEWRRPEWRRPWRNHWWRNRTELVKNARDLQDENAVDLCEPEYQSQIEKLEKAIEVLGTMTHFVQSLKKCNEPVNSP</sequence>
<evidence type="ECO:0000256" key="1">
    <source>
        <dbReference type="SAM" id="SignalP"/>
    </source>
</evidence>
<organism evidence="2 3">
    <name type="scientific">Lymnaea stagnalis</name>
    <name type="common">Great pond snail</name>
    <name type="synonym">Helix stagnalis</name>
    <dbReference type="NCBI Taxonomy" id="6523"/>
    <lineage>
        <taxon>Eukaryota</taxon>
        <taxon>Metazoa</taxon>
        <taxon>Spiralia</taxon>
        <taxon>Lophotrochozoa</taxon>
        <taxon>Mollusca</taxon>
        <taxon>Gastropoda</taxon>
        <taxon>Heterobranchia</taxon>
        <taxon>Euthyneura</taxon>
        <taxon>Panpulmonata</taxon>
        <taxon>Hygrophila</taxon>
        <taxon>Lymnaeoidea</taxon>
        <taxon>Lymnaeidae</taxon>
        <taxon>Lymnaea</taxon>
    </lineage>
</organism>
<dbReference type="EMBL" id="CAXITT010000319">
    <property type="protein sequence ID" value="CAL1538943.1"/>
    <property type="molecule type" value="Genomic_DNA"/>
</dbReference>
<proteinExistence type="predicted"/>
<evidence type="ECO:0000313" key="2">
    <source>
        <dbReference type="EMBL" id="CAL1538943.1"/>
    </source>
</evidence>
<gene>
    <name evidence="2" type="ORF">GSLYS_00012764001</name>
</gene>